<evidence type="ECO:0000313" key="3">
    <source>
        <dbReference type="Proteomes" id="UP000219058"/>
    </source>
</evidence>
<evidence type="ECO:0000256" key="1">
    <source>
        <dbReference type="SAM" id="Phobius"/>
    </source>
</evidence>
<dbReference type="Pfam" id="PF14897">
    <property type="entry name" value="EpsG"/>
    <property type="match status" value="1"/>
</dbReference>
<proteinExistence type="predicted"/>
<feature type="transmembrane region" description="Helical" evidence="1">
    <location>
        <begin position="274"/>
        <end position="296"/>
    </location>
</feature>
<feature type="transmembrane region" description="Helical" evidence="1">
    <location>
        <begin position="325"/>
        <end position="345"/>
    </location>
</feature>
<accession>A0A2A6EDL9</accession>
<dbReference type="AlphaFoldDB" id="A0A2A6EDL9"/>
<dbReference type="InterPro" id="IPR049458">
    <property type="entry name" value="EpsG-like"/>
</dbReference>
<evidence type="ECO:0000313" key="2">
    <source>
        <dbReference type="EMBL" id="PDP58895.1"/>
    </source>
</evidence>
<evidence type="ECO:0008006" key="4">
    <source>
        <dbReference type="Google" id="ProtNLM"/>
    </source>
</evidence>
<sequence length="351" mass="39763">MGAILAIIFISTLLACFIEQYMKRAQFPTFIFLGVILILVAAFREIGVDPDSLNYAALYQNPDSSSVVDHIDYSFILLATVLNTITDSPHAIFLVYAIMGVSLKMFAFKKYSDHYILMFAIYLCYFYELHELTQIRAGVTSGFFLISVLYTAERKRKIATFLIILGTLFHISAIALLPTLLLGNKPLNKKTQLILYLSVPVGYFIYFTGTSILFNLDIPLIGDKLSIYQEATEKGIGIVEMELLNPVYLLNVLIFYFLLIFHNTITQKIKYSPLLLKVYAIGLVLYTSLGFLPVLSLRLSELYYIVNIYMIGSLYYTIKPRWAGLLIIAIICIGFYAFGLPHMGLKDLVKI</sequence>
<keyword evidence="1" id="KW-0472">Membrane</keyword>
<keyword evidence="1" id="KW-0812">Transmembrane</keyword>
<dbReference type="Proteomes" id="UP000219058">
    <property type="component" value="Unassembled WGS sequence"/>
</dbReference>
<keyword evidence="1" id="KW-1133">Transmembrane helix</keyword>
<feature type="transmembrane region" description="Helical" evidence="1">
    <location>
        <begin position="243"/>
        <end position="262"/>
    </location>
</feature>
<name>A0A2A6EDL9_PREIN</name>
<feature type="transmembrane region" description="Helical" evidence="1">
    <location>
        <begin position="193"/>
        <end position="214"/>
    </location>
</feature>
<reference evidence="2 3" key="1">
    <citation type="submission" date="2017-09" db="EMBL/GenBank/DDBJ databases">
        <title>Phase variable restriction modification systems are present in the genome sequences of periodontal pathogens Prevotella intermedia, Tannerella forsythia and Porphyromonas gingivalis.</title>
        <authorList>
            <person name="Haigh R.D."/>
            <person name="Crawford L."/>
            <person name="Ralph J."/>
            <person name="Wanford J."/>
            <person name="Vartoukian S.R."/>
            <person name="Hijazib K."/>
            <person name="Wade W."/>
            <person name="Oggioni M.R."/>
        </authorList>
    </citation>
    <scope>NUCLEOTIDE SEQUENCE [LARGE SCALE GENOMIC DNA]</scope>
    <source>
        <strain evidence="2 3">WW2834</strain>
    </source>
</reference>
<protein>
    <recommendedName>
        <fullName evidence="4">EpsG family protein</fullName>
    </recommendedName>
</protein>
<dbReference type="EMBL" id="NSLY01000034">
    <property type="protein sequence ID" value="PDP58895.1"/>
    <property type="molecule type" value="Genomic_DNA"/>
</dbReference>
<comment type="caution">
    <text evidence="2">The sequence shown here is derived from an EMBL/GenBank/DDBJ whole genome shotgun (WGS) entry which is preliminary data.</text>
</comment>
<organism evidence="2 3">
    <name type="scientific">Prevotella intermedia</name>
    <dbReference type="NCBI Taxonomy" id="28131"/>
    <lineage>
        <taxon>Bacteria</taxon>
        <taxon>Pseudomonadati</taxon>
        <taxon>Bacteroidota</taxon>
        <taxon>Bacteroidia</taxon>
        <taxon>Bacteroidales</taxon>
        <taxon>Prevotellaceae</taxon>
        <taxon>Prevotella</taxon>
    </lineage>
</organism>
<feature type="transmembrane region" description="Helical" evidence="1">
    <location>
        <begin position="25"/>
        <end position="43"/>
    </location>
</feature>
<gene>
    <name evidence="2" type="ORF">CLI71_10440</name>
</gene>
<feature type="transmembrane region" description="Helical" evidence="1">
    <location>
        <begin position="158"/>
        <end position="181"/>
    </location>
</feature>